<comment type="caution">
    <text evidence="4">The sequence shown here is derived from an EMBL/GenBank/DDBJ whole genome shotgun (WGS) entry which is preliminary data.</text>
</comment>
<dbReference type="EMBL" id="RXIC02000021">
    <property type="protein sequence ID" value="KAB1219795.1"/>
    <property type="molecule type" value="Genomic_DNA"/>
</dbReference>
<dbReference type="InterPro" id="IPR052929">
    <property type="entry name" value="RNase_H-like_EbsB-rel"/>
</dbReference>
<dbReference type="SUPFAM" id="SSF53098">
    <property type="entry name" value="Ribonuclease H-like"/>
    <property type="match status" value="2"/>
</dbReference>
<dbReference type="Proteomes" id="UP000516437">
    <property type="component" value="Chromosome 3"/>
</dbReference>
<dbReference type="Pfam" id="PF13966">
    <property type="entry name" value="zf-RVT"/>
    <property type="match status" value="1"/>
</dbReference>
<feature type="signal peptide" evidence="1">
    <location>
        <begin position="1"/>
        <end position="32"/>
    </location>
</feature>
<dbReference type="PANTHER" id="PTHR47074">
    <property type="entry name" value="BNAC02G40300D PROTEIN"/>
    <property type="match status" value="1"/>
</dbReference>
<evidence type="ECO:0000313" key="5">
    <source>
        <dbReference type="Proteomes" id="UP000516437"/>
    </source>
</evidence>
<dbReference type="InterPro" id="IPR012337">
    <property type="entry name" value="RNaseH-like_sf"/>
</dbReference>
<gene>
    <name evidence="4" type="ORF">CJ030_MR3G005804</name>
</gene>
<evidence type="ECO:0000313" key="4">
    <source>
        <dbReference type="EMBL" id="KAB1219795.1"/>
    </source>
</evidence>
<accession>A0A6A1W3V1</accession>
<evidence type="ECO:0008006" key="6">
    <source>
        <dbReference type="Google" id="ProtNLM"/>
    </source>
</evidence>
<dbReference type="GO" id="GO:0004523">
    <property type="term" value="F:RNA-DNA hybrid ribonuclease activity"/>
    <property type="evidence" value="ECO:0007669"/>
    <property type="project" value="InterPro"/>
</dbReference>
<name>A0A6A1W3V1_9ROSI</name>
<proteinExistence type="predicted"/>
<dbReference type="InterPro" id="IPR002156">
    <property type="entry name" value="RNaseH_domain"/>
</dbReference>
<dbReference type="InterPro" id="IPR026960">
    <property type="entry name" value="RVT-Znf"/>
</dbReference>
<dbReference type="PANTHER" id="PTHR47074:SF48">
    <property type="entry name" value="POLYNUCLEOTIDYL TRANSFERASE, RIBONUCLEASE H-LIKE SUPERFAMILY PROTEIN"/>
    <property type="match status" value="1"/>
</dbReference>
<organism evidence="4 5">
    <name type="scientific">Morella rubra</name>
    <name type="common">Chinese bayberry</name>
    <dbReference type="NCBI Taxonomy" id="262757"/>
    <lineage>
        <taxon>Eukaryota</taxon>
        <taxon>Viridiplantae</taxon>
        <taxon>Streptophyta</taxon>
        <taxon>Embryophyta</taxon>
        <taxon>Tracheophyta</taxon>
        <taxon>Spermatophyta</taxon>
        <taxon>Magnoliopsida</taxon>
        <taxon>eudicotyledons</taxon>
        <taxon>Gunneridae</taxon>
        <taxon>Pentapetalae</taxon>
        <taxon>rosids</taxon>
        <taxon>fabids</taxon>
        <taxon>Fagales</taxon>
        <taxon>Myricaceae</taxon>
        <taxon>Morella</taxon>
    </lineage>
</organism>
<dbReference type="OrthoDB" id="696485at2759"/>
<evidence type="ECO:0000256" key="1">
    <source>
        <dbReference type="SAM" id="SignalP"/>
    </source>
</evidence>
<feature type="domain" description="RNase H type-1" evidence="2">
    <location>
        <begin position="387"/>
        <end position="506"/>
    </location>
</feature>
<feature type="domain" description="RNase H type-1" evidence="2">
    <location>
        <begin position="179"/>
        <end position="298"/>
    </location>
</feature>
<sequence length="534" mass="60217">MVDWRKLWKLRMHAQLRLLLWNLAWNILPTRTGIDAAIHLPTTEDNFCPLCTVCPESIQHLFLFCPISCGIWSEAPWQIMIRSFSALPFSHWLSIILDPTPLGIPSSDFHHFQLYAVNAIDVVWHYRNGITHGESAVNMGFLVERVRRISWQHVTAWQSAPLKLSPTWRPPDPGVIKINVDVAVRNSLSFAACVCRDHLHTVVYVETRKLLMVDPSVCEAEALCLGMEVALRHQWPQVMFEGDSLVAMNAVSRTIGDCPWAIEPAISAFKLCLANHSGFSFSYSPRCANVLAHNIAQWGASSLREGRIPELLGPPLRCPWLYEAAVICDTMWMTRNLLVHQDKSFSAHEMELDMNRRLHEHLAAWSASDQTLQFRWCPPLPDFHKVNFDAAIRGSTAFLGVVFRPPDGSLIHAWGGSVFTSNPLLAEIHAALSACQMVSRIGLEKVIFEGDSILCCRAICDPNFLVEGPLLGFILTIRSLLADHPGWSFSWEPRRQNQMAHLLAQWLSRCFRFGPPDPVLLPFYISAADSVDPP</sequence>
<keyword evidence="1" id="KW-0732">Signal</keyword>
<keyword evidence="5" id="KW-1185">Reference proteome</keyword>
<feature type="domain" description="Reverse transcriptase zinc-binding" evidence="3">
    <location>
        <begin position="3"/>
        <end position="72"/>
    </location>
</feature>
<dbReference type="Gene3D" id="3.30.420.10">
    <property type="entry name" value="Ribonuclease H-like superfamily/Ribonuclease H"/>
    <property type="match status" value="2"/>
</dbReference>
<dbReference type="GO" id="GO:0003676">
    <property type="term" value="F:nucleic acid binding"/>
    <property type="evidence" value="ECO:0007669"/>
    <property type="project" value="InterPro"/>
</dbReference>
<dbReference type="AlphaFoldDB" id="A0A6A1W3V1"/>
<dbReference type="Pfam" id="PF13456">
    <property type="entry name" value="RVT_3"/>
    <property type="match status" value="2"/>
</dbReference>
<dbReference type="InterPro" id="IPR036397">
    <property type="entry name" value="RNaseH_sf"/>
</dbReference>
<evidence type="ECO:0000259" key="3">
    <source>
        <dbReference type="Pfam" id="PF13966"/>
    </source>
</evidence>
<feature type="chain" id="PRO_5025613688" description="RNase H type-1 domain-containing protein" evidence="1">
    <location>
        <begin position="33"/>
        <end position="534"/>
    </location>
</feature>
<evidence type="ECO:0000259" key="2">
    <source>
        <dbReference type="Pfam" id="PF13456"/>
    </source>
</evidence>
<dbReference type="InterPro" id="IPR044730">
    <property type="entry name" value="RNase_H-like_dom_plant"/>
</dbReference>
<protein>
    <recommendedName>
        <fullName evidence="6">RNase H type-1 domain-containing protein</fullName>
    </recommendedName>
</protein>
<reference evidence="4 5" key="1">
    <citation type="journal article" date="2019" name="Plant Biotechnol. J.">
        <title>The red bayberry genome and genetic basis of sex determination.</title>
        <authorList>
            <person name="Jia H.M."/>
            <person name="Jia H.J."/>
            <person name="Cai Q.L."/>
            <person name="Wang Y."/>
            <person name="Zhao H.B."/>
            <person name="Yang W.F."/>
            <person name="Wang G.Y."/>
            <person name="Li Y.H."/>
            <person name="Zhan D.L."/>
            <person name="Shen Y.T."/>
            <person name="Niu Q.F."/>
            <person name="Chang L."/>
            <person name="Qiu J."/>
            <person name="Zhao L."/>
            <person name="Xie H.B."/>
            <person name="Fu W.Y."/>
            <person name="Jin J."/>
            <person name="Li X.W."/>
            <person name="Jiao Y."/>
            <person name="Zhou C.C."/>
            <person name="Tu T."/>
            <person name="Chai C.Y."/>
            <person name="Gao J.L."/>
            <person name="Fan L.J."/>
            <person name="van de Weg E."/>
            <person name="Wang J.Y."/>
            <person name="Gao Z.S."/>
        </authorList>
    </citation>
    <scope>NUCLEOTIDE SEQUENCE [LARGE SCALE GENOMIC DNA]</scope>
    <source>
        <tissue evidence="4">Leaves</tissue>
    </source>
</reference>
<dbReference type="CDD" id="cd06222">
    <property type="entry name" value="RNase_H_like"/>
    <property type="match status" value="2"/>
</dbReference>